<protein>
    <submittedName>
        <fullName evidence="1">Uncharacterized protein</fullName>
    </submittedName>
</protein>
<comment type="caution">
    <text evidence="1">The sequence shown here is derived from an EMBL/GenBank/DDBJ whole genome shotgun (WGS) entry which is preliminary data.</text>
</comment>
<evidence type="ECO:0000313" key="1">
    <source>
        <dbReference type="EMBL" id="EFM91295.1"/>
    </source>
</evidence>
<name>A0A828PGU4_ACTPL</name>
<dbReference type="AlphaFoldDB" id="A0A828PGU4"/>
<gene>
    <name evidence="1" type="ORF">appser6_17660</name>
</gene>
<reference evidence="1 2" key="1">
    <citation type="journal article" date="2010" name="J. Bacteriol.">
        <title>Comparative genomic characterization of Actinobacillus pleuropneumoniae.</title>
        <authorList>
            <person name="Xu Z."/>
            <person name="Chen X."/>
            <person name="Li L."/>
            <person name="Li T."/>
            <person name="Wang S."/>
            <person name="Chen H."/>
            <person name="Zhou R."/>
        </authorList>
    </citation>
    <scope>NUCLEOTIDE SEQUENCE [LARGE SCALE GENOMIC DNA]</scope>
    <source>
        <strain evidence="1 2">Femo</strain>
    </source>
</reference>
<dbReference type="Proteomes" id="UP000005341">
    <property type="component" value="Unassembled WGS sequence"/>
</dbReference>
<organism evidence="1 2">
    <name type="scientific">Actinobacillus pleuropneumoniae serovar 6 str. Femo</name>
    <dbReference type="NCBI Taxonomy" id="754256"/>
    <lineage>
        <taxon>Bacteria</taxon>
        <taxon>Pseudomonadati</taxon>
        <taxon>Pseudomonadota</taxon>
        <taxon>Gammaproteobacteria</taxon>
        <taxon>Pasteurellales</taxon>
        <taxon>Pasteurellaceae</taxon>
        <taxon>Actinobacillus</taxon>
    </lineage>
</organism>
<sequence length="37" mass="4227">MIKLVGIINLEMRRLYNQDGVAIRPKSKSGHFPPIFS</sequence>
<dbReference type="EMBL" id="ADOG01000034">
    <property type="protein sequence ID" value="EFM91295.1"/>
    <property type="molecule type" value="Genomic_DNA"/>
</dbReference>
<proteinExistence type="predicted"/>
<accession>A0A828PGU4</accession>
<evidence type="ECO:0000313" key="2">
    <source>
        <dbReference type="Proteomes" id="UP000005341"/>
    </source>
</evidence>